<gene>
    <name evidence="5" type="ORF">SAMN04487940_102312</name>
</gene>
<dbReference type="PRINTS" id="PR00035">
    <property type="entry name" value="HTHGNTR"/>
</dbReference>
<dbReference type="SMART" id="SM00345">
    <property type="entry name" value="HTH_GNTR"/>
    <property type="match status" value="1"/>
</dbReference>
<keyword evidence="6" id="KW-1185">Reference proteome</keyword>
<dbReference type="InterPro" id="IPR036388">
    <property type="entry name" value="WH-like_DNA-bd_sf"/>
</dbReference>
<evidence type="ECO:0000259" key="4">
    <source>
        <dbReference type="PROSITE" id="PS50949"/>
    </source>
</evidence>
<evidence type="ECO:0000256" key="3">
    <source>
        <dbReference type="ARBA" id="ARBA00023163"/>
    </source>
</evidence>
<dbReference type="CDD" id="cd07377">
    <property type="entry name" value="WHTH_GntR"/>
    <property type="match status" value="1"/>
</dbReference>
<organism evidence="5 6">
    <name type="scientific">Marinovum algicola</name>
    <dbReference type="NCBI Taxonomy" id="42444"/>
    <lineage>
        <taxon>Bacteria</taxon>
        <taxon>Pseudomonadati</taxon>
        <taxon>Pseudomonadota</taxon>
        <taxon>Alphaproteobacteria</taxon>
        <taxon>Rhodobacterales</taxon>
        <taxon>Roseobacteraceae</taxon>
        <taxon>Marinovum</taxon>
    </lineage>
</organism>
<dbReference type="GeneID" id="80817170"/>
<dbReference type="GO" id="GO:0003677">
    <property type="term" value="F:DNA binding"/>
    <property type="evidence" value="ECO:0007669"/>
    <property type="project" value="UniProtKB-KW"/>
</dbReference>
<dbReference type="RefSeq" id="WP_244526426.1">
    <property type="nucleotide sequence ID" value="NZ_CATLQZ010000001.1"/>
</dbReference>
<dbReference type="Gene3D" id="1.20.120.530">
    <property type="entry name" value="GntR ligand-binding domain-like"/>
    <property type="match status" value="1"/>
</dbReference>
<accession>A0A975W7Q3</accession>
<protein>
    <submittedName>
        <fullName evidence="5">Transcriptional regulator, GntR family</fullName>
    </submittedName>
</protein>
<dbReference type="GO" id="GO:0003700">
    <property type="term" value="F:DNA-binding transcription factor activity"/>
    <property type="evidence" value="ECO:0007669"/>
    <property type="project" value="InterPro"/>
</dbReference>
<dbReference type="PANTHER" id="PTHR43537:SF5">
    <property type="entry name" value="UXU OPERON TRANSCRIPTIONAL REGULATOR"/>
    <property type="match status" value="1"/>
</dbReference>
<evidence type="ECO:0000313" key="5">
    <source>
        <dbReference type="EMBL" id="SEI89479.1"/>
    </source>
</evidence>
<dbReference type="InterPro" id="IPR008920">
    <property type="entry name" value="TF_FadR/GntR_C"/>
</dbReference>
<evidence type="ECO:0000313" key="6">
    <source>
        <dbReference type="Proteomes" id="UP000182932"/>
    </source>
</evidence>
<feature type="domain" description="HTH gntR-type" evidence="4">
    <location>
        <begin position="2"/>
        <end position="70"/>
    </location>
</feature>
<sequence length="224" mass="24815">MHISREASVDSLKAFIDAGGYAPGDRLPAERDLIGALGMTRTTLRRALEALEHEGLIWRHVGKGTFLAEPKSARDVLELPDIGHHLTPVKVMRARLSIEPAIAREAAVNASGRAVAQIMQAVESCEQAETWAEYEAHDDAFHHAVAVASDNLLLVTLYDQMNKVQRNVAWRRVVRESIRPPRSHTSFEEHRKIAAAVEARDPMGAHDAMRRHIGSVSARLFGEI</sequence>
<keyword evidence="2" id="KW-0238">DNA-binding</keyword>
<dbReference type="Gene3D" id="1.10.10.10">
    <property type="entry name" value="Winged helix-like DNA-binding domain superfamily/Winged helix DNA-binding domain"/>
    <property type="match status" value="1"/>
</dbReference>
<dbReference type="SUPFAM" id="SSF48008">
    <property type="entry name" value="GntR ligand-binding domain-like"/>
    <property type="match status" value="1"/>
</dbReference>
<dbReference type="InterPro" id="IPR036390">
    <property type="entry name" value="WH_DNA-bd_sf"/>
</dbReference>
<comment type="caution">
    <text evidence="5">The sequence shown here is derived from an EMBL/GenBank/DDBJ whole genome shotgun (WGS) entry which is preliminary data.</text>
</comment>
<reference evidence="5 6" key="1">
    <citation type="submission" date="2016-10" db="EMBL/GenBank/DDBJ databases">
        <authorList>
            <person name="Varghese N."/>
            <person name="Submissions S."/>
        </authorList>
    </citation>
    <scope>NUCLEOTIDE SEQUENCE [LARGE SCALE GENOMIC DNA]</scope>
    <source>
        <strain evidence="5 6">FF3</strain>
    </source>
</reference>
<dbReference type="InterPro" id="IPR000524">
    <property type="entry name" value="Tscrpt_reg_HTH_GntR"/>
</dbReference>
<dbReference type="Pfam" id="PF00392">
    <property type="entry name" value="GntR"/>
    <property type="match status" value="1"/>
</dbReference>
<dbReference type="InterPro" id="IPR011711">
    <property type="entry name" value="GntR_C"/>
</dbReference>
<dbReference type="Pfam" id="PF07729">
    <property type="entry name" value="FCD"/>
    <property type="match status" value="1"/>
</dbReference>
<dbReference type="PROSITE" id="PS50949">
    <property type="entry name" value="HTH_GNTR"/>
    <property type="match status" value="1"/>
</dbReference>
<dbReference type="AlphaFoldDB" id="A0A975W7Q3"/>
<dbReference type="PANTHER" id="PTHR43537">
    <property type="entry name" value="TRANSCRIPTIONAL REGULATOR, GNTR FAMILY"/>
    <property type="match status" value="1"/>
</dbReference>
<evidence type="ECO:0000256" key="2">
    <source>
        <dbReference type="ARBA" id="ARBA00023125"/>
    </source>
</evidence>
<proteinExistence type="predicted"/>
<dbReference type="SMART" id="SM00895">
    <property type="entry name" value="FCD"/>
    <property type="match status" value="1"/>
</dbReference>
<dbReference type="EMBL" id="FNYY01000002">
    <property type="protein sequence ID" value="SEI89479.1"/>
    <property type="molecule type" value="Genomic_DNA"/>
</dbReference>
<dbReference type="Proteomes" id="UP000182932">
    <property type="component" value="Unassembled WGS sequence"/>
</dbReference>
<dbReference type="SUPFAM" id="SSF46785">
    <property type="entry name" value="Winged helix' DNA-binding domain"/>
    <property type="match status" value="1"/>
</dbReference>
<evidence type="ECO:0000256" key="1">
    <source>
        <dbReference type="ARBA" id="ARBA00023015"/>
    </source>
</evidence>
<keyword evidence="1" id="KW-0805">Transcription regulation</keyword>
<keyword evidence="3" id="KW-0804">Transcription</keyword>
<name>A0A975W7Q3_9RHOB</name>